<dbReference type="CDD" id="cd06779">
    <property type="entry name" value="cpPDZ_Deg_HtrA-like"/>
    <property type="match status" value="1"/>
</dbReference>
<dbReference type="OrthoDB" id="9812068at2"/>
<dbReference type="Proteomes" id="UP000176204">
    <property type="component" value="Chromosome I"/>
</dbReference>
<dbReference type="PANTHER" id="PTHR22939">
    <property type="entry name" value="SERINE PROTEASE FAMILY S1C HTRA-RELATED"/>
    <property type="match status" value="1"/>
</dbReference>
<dbReference type="PROSITE" id="PS50106">
    <property type="entry name" value="PDZ"/>
    <property type="match status" value="1"/>
</dbReference>
<dbReference type="KEGG" id="agl:PYTT_0362"/>
<organism evidence="4 5">
    <name type="scientific">Akkermansia glycaniphila</name>
    <dbReference type="NCBI Taxonomy" id="1679444"/>
    <lineage>
        <taxon>Bacteria</taxon>
        <taxon>Pseudomonadati</taxon>
        <taxon>Verrucomicrobiota</taxon>
        <taxon>Verrucomicrobiia</taxon>
        <taxon>Verrucomicrobiales</taxon>
        <taxon>Akkermansiaceae</taxon>
        <taxon>Akkermansia</taxon>
    </lineage>
</organism>
<dbReference type="STRING" id="1679444.PYTT_0362"/>
<dbReference type="Pfam" id="PF13180">
    <property type="entry name" value="PDZ_2"/>
    <property type="match status" value="1"/>
</dbReference>
<feature type="domain" description="PDZ" evidence="3">
    <location>
        <begin position="169"/>
        <end position="227"/>
    </location>
</feature>
<evidence type="ECO:0000259" key="3">
    <source>
        <dbReference type="PROSITE" id="PS50106"/>
    </source>
</evidence>
<protein>
    <submittedName>
        <fullName evidence="4">Pdz domain</fullName>
    </submittedName>
</protein>
<dbReference type="SUPFAM" id="SSF50156">
    <property type="entry name" value="PDZ domain-like"/>
    <property type="match status" value="1"/>
</dbReference>
<reference evidence="5" key="1">
    <citation type="submission" date="2016-09" db="EMBL/GenBank/DDBJ databases">
        <authorList>
            <person name="Koehorst J."/>
        </authorList>
    </citation>
    <scope>NUCLEOTIDE SEQUENCE [LARGE SCALE GENOMIC DNA]</scope>
</reference>
<dbReference type="EMBL" id="LT629973">
    <property type="protein sequence ID" value="SEH73980.1"/>
    <property type="molecule type" value="Genomic_DNA"/>
</dbReference>
<dbReference type="InterPro" id="IPR036034">
    <property type="entry name" value="PDZ_sf"/>
</dbReference>
<evidence type="ECO:0000256" key="1">
    <source>
        <dbReference type="ARBA" id="ARBA00010541"/>
    </source>
</evidence>
<name>A0A1H6KF94_9BACT</name>
<dbReference type="SMART" id="SM00228">
    <property type="entry name" value="PDZ"/>
    <property type="match status" value="1"/>
</dbReference>
<evidence type="ECO:0000313" key="5">
    <source>
        <dbReference type="Proteomes" id="UP000176204"/>
    </source>
</evidence>
<evidence type="ECO:0000256" key="2">
    <source>
        <dbReference type="SAM" id="MobiDB-lite"/>
    </source>
</evidence>
<dbReference type="RefSeq" id="WP_071133222.1">
    <property type="nucleotide sequence ID" value="NZ_LT629973.1"/>
</dbReference>
<evidence type="ECO:0000313" key="4">
    <source>
        <dbReference type="EMBL" id="SEH73980.1"/>
    </source>
</evidence>
<sequence length="401" mass="43226">MNTHPTHIPAEDHPAPGIDPAPLTSRCMSRMLSAMHQASDEQKAEDRFVEQLKRLYPANMPSALAQQLRTAMCTAAEQHGAQDGQHGSLADLLRNPWFVPVSFAAACVLFFAFNMAMVPDTDTSPVACAADDTADGAATPVHRNNYIGLAADAIPDVLRTYSKLNPGEGIYVREVSPDSPAAKAGIRPVDIVLAIDGQTVSNADDINRLINSKNCGESVRVALVRSGQRTDVNITLEEAMNNERSISLPGADPHSMLAGASSVAQQIAQQATAPIPANLYVRDVIRRSGGAILAEFEQGAVALNPSTIIRNLETIKHLSPRQDGDSWNGIASVRFEDNQGAIVVSAEKNRLTIETFDQHGNSSFKGSMDTPEARQALPQQLFVRMKGMAMRDDDRASPDRL</sequence>
<dbReference type="Gene3D" id="2.30.42.10">
    <property type="match status" value="1"/>
</dbReference>
<accession>A0A1H6KF94</accession>
<keyword evidence="5" id="KW-1185">Reference proteome</keyword>
<gene>
    <name evidence="4" type="ORF">PYTT_0362</name>
</gene>
<comment type="similarity">
    <text evidence="1">Belongs to the peptidase S1C family.</text>
</comment>
<dbReference type="AlphaFoldDB" id="A0A1H6KF94"/>
<dbReference type="InterPro" id="IPR001478">
    <property type="entry name" value="PDZ"/>
</dbReference>
<proteinExistence type="inferred from homology"/>
<feature type="region of interest" description="Disordered" evidence="2">
    <location>
        <begin position="1"/>
        <end position="22"/>
    </location>
</feature>
<dbReference type="PANTHER" id="PTHR22939:SF129">
    <property type="entry name" value="SERINE PROTEASE HTRA2, MITOCHONDRIAL"/>
    <property type="match status" value="1"/>
</dbReference>